<dbReference type="GO" id="GO:0003735">
    <property type="term" value="F:structural constituent of ribosome"/>
    <property type="evidence" value="ECO:0007669"/>
    <property type="project" value="InterPro"/>
</dbReference>
<gene>
    <name evidence="5 7" type="primary">rpmC</name>
    <name evidence="7" type="ORF">EHQ58_13155</name>
</gene>
<dbReference type="Gene3D" id="1.10.287.310">
    <property type="match status" value="1"/>
</dbReference>
<organism evidence="7 8">
    <name type="scientific">Leptospira ognonensis</name>
    <dbReference type="NCBI Taxonomy" id="2484945"/>
    <lineage>
        <taxon>Bacteria</taxon>
        <taxon>Pseudomonadati</taxon>
        <taxon>Spirochaetota</taxon>
        <taxon>Spirochaetia</taxon>
        <taxon>Leptospirales</taxon>
        <taxon>Leptospiraceae</taxon>
        <taxon>Leptospira</taxon>
    </lineage>
</organism>
<evidence type="ECO:0000256" key="6">
    <source>
        <dbReference type="SAM" id="MobiDB-lite"/>
    </source>
</evidence>
<dbReference type="Proteomes" id="UP000297693">
    <property type="component" value="Unassembled WGS sequence"/>
</dbReference>
<dbReference type="EMBL" id="RQGD01000035">
    <property type="protein sequence ID" value="TGL57246.1"/>
    <property type="molecule type" value="Genomic_DNA"/>
</dbReference>
<protein>
    <recommendedName>
        <fullName evidence="4 5">Large ribosomal subunit protein uL29</fullName>
    </recommendedName>
</protein>
<dbReference type="GO" id="GO:1990904">
    <property type="term" value="C:ribonucleoprotein complex"/>
    <property type="evidence" value="ECO:0007669"/>
    <property type="project" value="UniProtKB-KW"/>
</dbReference>
<keyword evidence="3 5" id="KW-0687">Ribonucleoprotein</keyword>
<evidence type="ECO:0000256" key="1">
    <source>
        <dbReference type="ARBA" id="ARBA00009254"/>
    </source>
</evidence>
<evidence type="ECO:0000313" key="8">
    <source>
        <dbReference type="Proteomes" id="UP000297693"/>
    </source>
</evidence>
<evidence type="ECO:0000256" key="4">
    <source>
        <dbReference type="ARBA" id="ARBA00035204"/>
    </source>
</evidence>
<dbReference type="RefSeq" id="WP_135624369.1">
    <property type="nucleotide sequence ID" value="NZ_RQGD01000035.1"/>
</dbReference>
<dbReference type="OrthoDB" id="331322at2"/>
<reference evidence="7" key="1">
    <citation type="journal article" date="2019" name="PLoS Negl. Trop. Dis.">
        <title>Revisiting the worldwide diversity of Leptospira species in the environment.</title>
        <authorList>
            <person name="Vincent A.T."/>
            <person name="Schiettekatte O."/>
            <person name="Bourhy P."/>
            <person name="Veyrier F.J."/>
            <person name="Picardeau M."/>
        </authorList>
    </citation>
    <scope>NUCLEOTIDE SEQUENCE [LARGE SCALE GENOMIC DNA]</scope>
    <source>
        <strain evidence="7">201702476</strain>
    </source>
</reference>
<feature type="compositionally biased region" description="Low complexity" evidence="6">
    <location>
        <begin position="72"/>
        <end position="84"/>
    </location>
</feature>
<dbReference type="InterPro" id="IPR001854">
    <property type="entry name" value="Ribosomal_uL29"/>
</dbReference>
<evidence type="ECO:0000256" key="2">
    <source>
        <dbReference type="ARBA" id="ARBA00022980"/>
    </source>
</evidence>
<evidence type="ECO:0000256" key="3">
    <source>
        <dbReference type="ARBA" id="ARBA00023274"/>
    </source>
</evidence>
<dbReference type="SUPFAM" id="SSF46561">
    <property type="entry name" value="Ribosomal protein L29 (L29p)"/>
    <property type="match status" value="1"/>
</dbReference>
<dbReference type="AlphaFoldDB" id="A0A4V3JQU0"/>
<dbReference type="Pfam" id="PF00831">
    <property type="entry name" value="Ribosomal_L29"/>
    <property type="match status" value="1"/>
</dbReference>
<evidence type="ECO:0000256" key="5">
    <source>
        <dbReference type="HAMAP-Rule" id="MF_00374"/>
    </source>
</evidence>
<dbReference type="HAMAP" id="MF_00374">
    <property type="entry name" value="Ribosomal_uL29"/>
    <property type="match status" value="1"/>
</dbReference>
<dbReference type="GO" id="GO:0006412">
    <property type="term" value="P:translation"/>
    <property type="evidence" value="ECO:0007669"/>
    <property type="project" value="UniProtKB-UniRule"/>
</dbReference>
<proteinExistence type="inferred from homology"/>
<name>A0A4V3JQU0_9LEPT</name>
<dbReference type="NCBIfam" id="TIGR00012">
    <property type="entry name" value="L29"/>
    <property type="match status" value="1"/>
</dbReference>
<sequence>MKDNFRSLSVEELKKEIQSSSEEVRKARFQFGVTRSLENPRVIRNHKKRIAQGLTIIREKELASSGKLKQIPPKAGKPAVAAKPAKGKKK</sequence>
<keyword evidence="8" id="KW-1185">Reference proteome</keyword>
<keyword evidence="2 5" id="KW-0689">Ribosomal protein</keyword>
<evidence type="ECO:0000313" key="7">
    <source>
        <dbReference type="EMBL" id="TGL57246.1"/>
    </source>
</evidence>
<comment type="similarity">
    <text evidence="1 5">Belongs to the universal ribosomal protein uL29 family.</text>
</comment>
<feature type="region of interest" description="Disordered" evidence="6">
    <location>
        <begin position="65"/>
        <end position="90"/>
    </location>
</feature>
<comment type="caution">
    <text evidence="7">The sequence shown here is derived from an EMBL/GenBank/DDBJ whole genome shotgun (WGS) entry which is preliminary data.</text>
</comment>
<dbReference type="GO" id="GO:0005840">
    <property type="term" value="C:ribosome"/>
    <property type="evidence" value="ECO:0007669"/>
    <property type="project" value="UniProtKB-KW"/>
</dbReference>
<accession>A0A4V3JQU0</accession>
<dbReference type="InterPro" id="IPR036049">
    <property type="entry name" value="Ribosomal_uL29_sf"/>
</dbReference>